<evidence type="ECO:0000313" key="2">
    <source>
        <dbReference type="EMBL" id="VYT73491.1"/>
    </source>
</evidence>
<protein>
    <recommendedName>
        <fullName evidence="3">SMODS and SLOG-associating 2TM effector domain-containing protein</fullName>
    </recommendedName>
</protein>
<organism evidence="2">
    <name type="scientific">Peptoniphilus gorbachii</name>
    <dbReference type="NCBI Taxonomy" id="411567"/>
    <lineage>
        <taxon>Bacteria</taxon>
        <taxon>Bacillati</taxon>
        <taxon>Bacillota</taxon>
        <taxon>Tissierellia</taxon>
        <taxon>Tissierellales</taxon>
        <taxon>Peptoniphilaceae</taxon>
        <taxon>Peptoniphilus</taxon>
    </lineage>
</organism>
<feature type="transmembrane region" description="Helical" evidence="1">
    <location>
        <begin position="96"/>
        <end position="118"/>
    </location>
</feature>
<feature type="transmembrane region" description="Helical" evidence="1">
    <location>
        <begin position="130"/>
        <end position="151"/>
    </location>
</feature>
<dbReference type="EMBL" id="CACRUP010000003">
    <property type="protein sequence ID" value="VYT73491.1"/>
    <property type="molecule type" value="Genomic_DNA"/>
</dbReference>
<proteinExistence type="predicted"/>
<keyword evidence="1" id="KW-0812">Transmembrane</keyword>
<dbReference type="RefSeq" id="WP_156700415.1">
    <property type="nucleotide sequence ID" value="NZ_CACRUP010000003.1"/>
</dbReference>
<sequence>MVLKKQKPKSALVESINYRLSFCYKVKKSDKTIKLKTINSLNVEQIKDYIYNNYYVKFKSCKTIKRDKLLKDLVVFKTYKEDLEIKIKNDSFIKDIFTLFISILGIYVSITSILQEIGTNKLETANNGETLAFIGFAPIVILLFSVIWAYISTDKKSDSSRLKVVYYGIHTLEAIKEEMDRKVTY</sequence>
<keyword evidence="1" id="KW-0472">Membrane</keyword>
<evidence type="ECO:0008006" key="3">
    <source>
        <dbReference type="Google" id="ProtNLM"/>
    </source>
</evidence>
<gene>
    <name evidence="2" type="ORF">PGLFYP46_00920</name>
</gene>
<name>A0A6N2Z2Q7_9FIRM</name>
<keyword evidence="1" id="KW-1133">Transmembrane helix</keyword>
<dbReference type="AlphaFoldDB" id="A0A6N2Z2Q7"/>
<accession>A0A6N2Z2Q7</accession>
<evidence type="ECO:0000256" key="1">
    <source>
        <dbReference type="SAM" id="Phobius"/>
    </source>
</evidence>
<reference evidence="2" key="1">
    <citation type="submission" date="2019-11" db="EMBL/GenBank/DDBJ databases">
        <authorList>
            <person name="Feng L."/>
        </authorList>
    </citation>
    <scope>NUCLEOTIDE SEQUENCE</scope>
    <source>
        <strain evidence="2">PgorbachiiLFYP46</strain>
    </source>
</reference>